<evidence type="ECO:0000256" key="7">
    <source>
        <dbReference type="ARBA" id="ARBA00022490"/>
    </source>
</evidence>
<keyword evidence="8" id="KW-0694">RNA-binding</keyword>
<dbReference type="GO" id="GO:0061015">
    <property type="term" value="P:snRNA import into nucleus"/>
    <property type="evidence" value="ECO:0007669"/>
    <property type="project" value="InterPro"/>
</dbReference>
<dbReference type="AlphaFoldDB" id="A0A095CDH6"/>
<evidence type="ECO:0000256" key="6">
    <source>
        <dbReference type="ARBA" id="ARBA00022448"/>
    </source>
</evidence>
<evidence type="ECO:0000313" key="12">
    <source>
        <dbReference type="EMBL" id="KGB40718.1"/>
    </source>
</evidence>
<dbReference type="InterPro" id="IPR024721">
    <property type="entry name" value="Snurportin-1_N"/>
</dbReference>
<evidence type="ECO:0000256" key="3">
    <source>
        <dbReference type="ARBA" id="ARBA00004496"/>
    </source>
</evidence>
<dbReference type="InterPro" id="IPR017336">
    <property type="entry name" value="Snurportin-1"/>
</dbReference>
<protein>
    <recommendedName>
        <fullName evidence="5">Snurportin-1</fullName>
    </recommendedName>
</protein>
<gene>
    <name evidence="12" type="ORF">MS3_09201</name>
</gene>
<evidence type="ECO:0000259" key="10">
    <source>
        <dbReference type="Pfam" id="PF11538"/>
    </source>
</evidence>
<dbReference type="GO" id="GO:0005634">
    <property type="term" value="C:nucleus"/>
    <property type="evidence" value="ECO:0007669"/>
    <property type="project" value="UniProtKB-SubCell"/>
</dbReference>
<comment type="subcellular location">
    <subcellularLocation>
        <location evidence="3">Cytoplasm</location>
    </subcellularLocation>
    <subcellularLocation>
        <location evidence="2">Nucleus</location>
    </subcellularLocation>
</comment>
<keyword evidence="7" id="KW-0963">Cytoplasm</keyword>
<comment type="similarity">
    <text evidence="4">Belongs to the snurportin family.</text>
</comment>
<dbReference type="InterPro" id="IPR047857">
    <property type="entry name" value="Snurportin1_C"/>
</dbReference>
<dbReference type="GO" id="GO:0005737">
    <property type="term" value="C:cytoplasm"/>
    <property type="evidence" value="ECO:0007669"/>
    <property type="project" value="UniProtKB-SubCell"/>
</dbReference>
<evidence type="ECO:0000256" key="9">
    <source>
        <dbReference type="ARBA" id="ARBA00023242"/>
    </source>
</evidence>
<sequence>MELDSLCEHWDSTLDIDEENSETVAESEQHPRLSLYKNKGRAIDQEKRWRQKLSILKSKKERLDHFDHNRFSVNKEEPSKHPWASTETKSEIRSWRRHSKLLMLAEWFLFMPPNFEEEYRMKICPKGRHVFIKASKFYERSQWLESYLKQQIEEYNESDPSTKDVSLLIVGSTLFTTSRILHLSLRVKHTLLIDGVLFYHKDVNYEPGATPLVSWLKPYMLPEWFPDINYHSDFMKDIPDDYTDYINGIQQYEAKMSSKSLHSVIQPTIPE</sequence>
<keyword evidence="9" id="KW-0539">Nucleus</keyword>
<dbReference type="PANTHER" id="PTHR13403:SF6">
    <property type="entry name" value="SNURPORTIN-1"/>
    <property type="match status" value="1"/>
</dbReference>
<evidence type="ECO:0000256" key="1">
    <source>
        <dbReference type="ARBA" id="ARBA00003975"/>
    </source>
</evidence>
<comment type="function">
    <text evidence="1">Functions as an U snRNP-specific nuclear import adapter. Involved in the trimethylguanosine (m3G)-cap-dependent nuclear import of U snRNPs. Binds specifically to the terminal m3G-cap U snRNAs.</text>
</comment>
<evidence type="ECO:0000256" key="4">
    <source>
        <dbReference type="ARBA" id="ARBA00007540"/>
    </source>
</evidence>
<name>A0A095CDH6_SCHHA</name>
<dbReference type="STRING" id="6185.A0A095CDH6"/>
<accession>A0A095CDH6</accession>
<evidence type="ECO:0000256" key="5">
    <source>
        <dbReference type="ARBA" id="ARBA00016034"/>
    </source>
</evidence>
<evidence type="ECO:0000256" key="2">
    <source>
        <dbReference type="ARBA" id="ARBA00004123"/>
    </source>
</evidence>
<dbReference type="GO" id="GO:0003723">
    <property type="term" value="F:RNA binding"/>
    <property type="evidence" value="ECO:0007669"/>
    <property type="project" value="UniProtKB-KW"/>
</dbReference>
<keyword evidence="6" id="KW-0813">Transport</keyword>
<reference evidence="12" key="1">
    <citation type="journal article" date="2012" name="Nat. Genet.">
        <title>Whole-genome sequence of Schistosoma haematobium.</title>
        <authorList>
            <person name="Young N.D."/>
            <person name="Jex A.R."/>
            <person name="Li B."/>
            <person name="Liu S."/>
            <person name="Yang L."/>
            <person name="Xiong Z."/>
            <person name="Li Y."/>
            <person name="Cantacessi C."/>
            <person name="Hall R.S."/>
            <person name="Xu X."/>
            <person name="Chen F."/>
            <person name="Wu X."/>
            <person name="Zerlotini A."/>
            <person name="Oliveira G."/>
            <person name="Hofmann A."/>
            <person name="Zhang G."/>
            <person name="Fang X."/>
            <person name="Kang Y."/>
            <person name="Campbell B.E."/>
            <person name="Loukas A."/>
            <person name="Ranganathan S."/>
            <person name="Rollinson D."/>
            <person name="Rinaldi G."/>
            <person name="Brindley P.J."/>
            <person name="Yang H."/>
            <person name="Wang J."/>
            <person name="Wang J."/>
            <person name="Gasser R.B."/>
        </authorList>
    </citation>
    <scope>NUCLEOTIDE SEQUENCE [LARGE SCALE GENOMIC DNA]</scope>
</reference>
<feature type="domain" description="Snurportin-1 N-terminal" evidence="10">
    <location>
        <begin position="30"/>
        <end position="70"/>
    </location>
</feature>
<feature type="domain" description="Snurportin-1 m3G cap-binding" evidence="11">
    <location>
        <begin position="142"/>
        <end position="218"/>
    </location>
</feature>
<dbReference type="EMBL" id="KL251561">
    <property type="protein sequence ID" value="KGB40718.1"/>
    <property type="molecule type" value="Genomic_DNA"/>
</dbReference>
<proteinExistence type="inferred from homology"/>
<evidence type="ECO:0000256" key="8">
    <source>
        <dbReference type="ARBA" id="ARBA00022884"/>
    </source>
</evidence>
<dbReference type="Gene3D" id="3.30.470.30">
    <property type="entry name" value="DNA ligase/mRNA capping enzyme"/>
    <property type="match status" value="2"/>
</dbReference>
<dbReference type="PANTHER" id="PTHR13403">
    <property type="entry name" value="SNURPORTIN1 RNUT1 PROTEIN RNA, U TRANSPORTER 1"/>
    <property type="match status" value="1"/>
</dbReference>
<dbReference type="Pfam" id="PF21974">
    <property type="entry name" value="SPN1_m3Gcap_bd"/>
    <property type="match status" value="1"/>
</dbReference>
<dbReference type="Pfam" id="PF11538">
    <property type="entry name" value="Snurportin1"/>
    <property type="match status" value="1"/>
</dbReference>
<evidence type="ECO:0000259" key="11">
    <source>
        <dbReference type="Pfam" id="PF21974"/>
    </source>
</evidence>
<organism evidence="12">
    <name type="scientific">Schistosoma haematobium</name>
    <name type="common">Blood fluke</name>
    <dbReference type="NCBI Taxonomy" id="6185"/>
    <lineage>
        <taxon>Eukaryota</taxon>
        <taxon>Metazoa</taxon>
        <taxon>Spiralia</taxon>
        <taxon>Lophotrochozoa</taxon>
        <taxon>Platyhelminthes</taxon>
        <taxon>Trematoda</taxon>
        <taxon>Digenea</taxon>
        <taxon>Strigeidida</taxon>
        <taxon>Schistosomatoidea</taxon>
        <taxon>Schistosomatidae</taxon>
        <taxon>Schistosoma</taxon>
    </lineage>
</organism>